<dbReference type="Proteomes" id="UP000307507">
    <property type="component" value="Unassembled WGS sequence"/>
</dbReference>
<proteinExistence type="predicted"/>
<dbReference type="RefSeq" id="WP_136401531.1">
    <property type="nucleotide sequence ID" value="NZ_SSNZ01000001.1"/>
</dbReference>
<dbReference type="Pfam" id="PF12686">
    <property type="entry name" value="DUF3800"/>
    <property type="match status" value="1"/>
</dbReference>
<protein>
    <submittedName>
        <fullName evidence="1">DUF3800 domain-containing protein</fullName>
    </submittedName>
</protein>
<evidence type="ECO:0000313" key="1">
    <source>
        <dbReference type="EMBL" id="THF53006.1"/>
    </source>
</evidence>
<accession>A0A4V3W8Y1</accession>
<organism evidence="1 2">
    <name type="scientific">Flavobacterium supellecticarium</name>
    <dbReference type="NCBI Taxonomy" id="2565924"/>
    <lineage>
        <taxon>Bacteria</taxon>
        <taxon>Pseudomonadati</taxon>
        <taxon>Bacteroidota</taxon>
        <taxon>Flavobacteriia</taxon>
        <taxon>Flavobacteriales</taxon>
        <taxon>Flavobacteriaceae</taxon>
        <taxon>Flavobacterium</taxon>
    </lineage>
</organism>
<name>A0A4V3W8Y1_9FLAO</name>
<dbReference type="OrthoDB" id="792781at2"/>
<sequence>MKIYIDESGNTGPIQFKNSTSNFEDQPLYVLAGLILGLDAKIKLEAFVNELRVKYKIQGNELKAKSLYESNFKFCEDLIMYLVKEKVPIFIELMDKMYFVNQHLVDYVFVPHYSYPVITDEIIFMKRFIASNLDKYINSGIYQSFLDSMTNYNNGSLEIFYQRLTEHLENSKGEVFQLLLKNARATIDEYYELKHTDAEKALKFYLPIPDPNPKGRLLFLLPNFNAFTNLLARAEKFNSTDEIDIIHDEQKQFDVIFESALKQMKEVEVDGLIKGTQIQNLVKFRIQTSKKLNFADSKEVVSLQVADLIAGIVMRYYLDFVNRNESNVKKYHQVMKMLGSTAQHSATGINYVIPDQMRKQFMQFLYS</sequence>
<dbReference type="AlphaFoldDB" id="A0A4V3W8Y1"/>
<gene>
    <name evidence="1" type="ORF">E6C50_02010</name>
</gene>
<comment type="caution">
    <text evidence="1">The sequence shown here is derived from an EMBL/GenBank/DDBJ whole genome shotgun (WGS) entry which is preliminary data.</text>
</comment>
<reference evidence="1 2" key="1">
    <citation type="submission" date="2019-04" db="EMBL/GenBank/DDBJ databases">
        <title>Flavobacterium sp. nov. isolated from construction timber.</title>
        <authorList>
            <person name="Lin S.-Y."/>
            <person name="Chang C.-T."/>
            <person name="Young C.-C."/>
        </authorList>
    </citation>
    <scope>NUCLEOTIDE SEQUENCE [LARGE SCALE GENOMIC DNA]</scope>
    <source>
        <strain evidence="1 2">CC-CTC003</strain>
    </source>
</reference>
<dbReference type="InterPro" id="IPR024524">
    <property type="entry name" value="DUF3800"/>
</dbReference>
<keyword evidence="2" id="KW-1185">Reference proteome</keyword>
<evidence type="ECO:0000313" key="2">
    <source>
        <dbReference type="Proteomes" id="UP000307507"/>
    </source>
</evidence>
<dbReference type="EMBL" id="SSNZ01000001">
    <property type="protein sequence ID" value="THF53006.1"/>
    <property type="molecule type" value="Genomic_DNA"/>
</dbReference>